<name>A0A2V2ZCA2_9BACI</name>
<dbReference type="Gene3D" id="3.40.50.1820">
    <property type="entry name" value="alpha/beta hydrolase"/>
    <property type="match status" value="1"/>
</dbReference>
<dbReference type="SUPFAM" id="SSF53474">
    <property type="entry name" value="alpha/beta-Hydrolases"/>
    <property type="match status" value="1"/>
</dbReference>
<dbReference type="EMBL" id="QGTW01000024">
    <property type="protein sequence ID" value="PWW17609.1"/>
    <property type="molecule type" value="Genomic_DNA"/>
</dbReference>
<evidence type="ECO:0000313" key="2">
    <source>
        <dbReference type="EMBL" id="PWW17609.1"/>
    </source>
</evidence>
<feature type="domain" description="AB hydrolase-1" evidence="1">
    <location>
        <begin position="95"/>
        <end position="274"/>
    </location>
</feature>
<evidence type="ECO:0000259" key="1">
    <source>
        <dbReference type="Pfam" id="PF00561"/>
    </source>
</evidence>
<proteinExistence type="predicted"/>
<dbReference type="Proteomes" id="UP000247150">
    <property type="component" value="Unassembled WGS sequence"/>
</dbReference>
<dbReference type="AlphaFoldDB" id="A0A2V2ZCA2"/>
<comment type="caution">
    <text evidence="2">The sequence shown here is derived from an EMBL/GenBank/DDBJ whole genome shotgun (WGS) entry which is preliminary data.</text>
</comment>
<dbReference type="Pfam" id="PF00561">
    <property type="entry name" value="Abhydrolase_1"/>
    <property type="match status" value="1"/>
</dbReference>
<dbReference type="InterPro" id="IPR000073">
    <property type="entry name" value="AB_hydrolase_1"/>
</dbReference>
<accession>A0A2V2ZCA2</accession>
<sequence>MQALFSFGNEFTKKFKYSFFYFLKIIKLHRMGFFVRDLSEGGKGLIIQMAGVVFCVMLIFPGMVKAGGSGGDDRGAPGYWYSGDTPGLIDPAKSPLVFVHGYNNSSAVWHEGNDMYEVALANGYETAFIDLHPDRDMWANGVMLAEKLEEIYNHFGGKKLVIIGYSKGGVDTQTALVHYGAHQYVSNVISLSSPHHGTQLADLAHSSAAWWLAALLGNNNEATESLQTGNMQYFRTITDTHVNAAKNQYYTLGGTRWGSFGSPSYWGGLYLSQYGKNDGVVTTINSRLPGAAIAQEGSWNHTTIREGSYTFQAFRPYTTVTHPSSLASASKETPTYKPSIHSIVKGGKAVNALNDHFAVEENVKSMTVSFLSNRNLSSLKLTGPDGKAFKTKKIYKEASEFFKGAWVHQFEMDAPEAGTWSLEGPGKASYLYTVSLDSPLNETLQKKAGIMNSNKTYKTKWTHFGFDSTGKKLQKKKKGEKDGLIADSDFKQEGVYNVTTEVRGVTSNGKPFERTIIESFYVNKHGERQ</sequence>
<protein>
    <submittedName>
        <fullName evidence="2">Triacylglycerol lipase</fullName>
    </submittedName>
</protein>
<evidence type="ECO:0000313" key="3">
    <source>
        <dbReference type="Proteomes" id="UP000247150"/>
    </source>
</evidence>
<organism evidence="2 3">
    <name type="scientific">Cytobacillus oceanisediminis</name>
    <dbReference type="NCBI Taxonomy" id="665099"/>
    <lineage>
        <taxon>Bacteria</taxon>
        <taxon>Bacillati</taxon>
        <taxon>Bacillota</taxon>
        <taxon>Bacilli</taxon>
        <taxon>Bacillales</taxon>
        <taxon>Bacillaceae</taxon>
        <taxon>Cytobacillus</taxon>
    </lineage>
</organism>
<dbReference type="InterPro" id="IPR029058">
    <property type="entry name" value="AB_hydrolase_fold"/>
</dbReference>
<gene>
    <name evidence="2" type="ORF">DFO73_12411</name>
</gene>
<reference evidence="2 3" key="1">
    <citation type="submission" date="2018-05" db="EMBL/GenBank/DDBJ databases">
        <title>Freshwater and sediment microbial communities from various areas in North America, analyzing microbe dynamics in response to fracking.</title>
        <authorList>
            <person name="Lamendella R."/>
        </authorList>
    </citation>
    <scope>NUCLEOTIDE SEQUENCE [LARGE SCALE GENOMIC DNA]</scope>
    <source>
        <strain evidence="2 3">15_TX</strain>
    </source>
</reference>